<evidence type="ECO:0000256" key="2">
    <source>
        <dbReference type="ARBA" id="ARBA00023015"/>
    </source>
</evidence>
<keyword evidence="2" id="KW-0805">Transcription regulation</keyword>
<dbReference type="EMBL" id="VLJN01000004">
    <property type="protein sequence ID" value="TWG88476.1"/>
    <property type="molecule type" value="Genomic_DNA"/>
</dbReference>
<organism evidence="7 8">
    <name type="scientific">Cupriavidus gilardii J11</name>
    <dbReference type="NCBI Taxonomy" id="936133"/>
    <lineage>
        <taxon>Bacteria</taxon>
        <taxon>Pseudomonadati</taxon>
        <taxon>Pseudomonadota</taxon>
        <taxon>Betaproteobacteria</taxon>
        <taxon>Burkholderiales</taxon>
        <taxon>Burkholderiaceae</taxon>
        <taxon>Cupriavidus</taxon>
    </lineage>
</organism>
<comment type="similarity">
    <text evidence="1">Belongs to the LysR transcriptional regulatory family.</text>
</comment>
<dbReference type="GO" id="GO:0000976">
    <property type="term" value="F:transcription cis-regulatory region binding"/>
    <property type="evidence" value="ECO:0007669"/>
    <property type="project" value="TreeGrafter"/>
</dbReference>
<evidence type="ECO:0000259" key="6">
    <source>
        <dbReference type="PROSITE" id="PS50931"/>
    </source>
</evidence>
<reference evidence="7 8" key="1">
    <citation type="submission" date="2019-07" db="EMBL/GenBank/DDBJ databases">
        <title>Genome sequencing of lignin-degrading bacterial isolates.</title>
        <authorList>
            <person name="Gladden J."/>
        </authorList>
    </citation>
    <scope>NUCLEOTIDE SEQUENCE [LARGE SCALE GENOMIC DNA]</scope>
    <source>
        <strain evidence="7 8">J11</strain>
    </source>
</reference>
<dbReference type="PANTHER" id="PTHR30126:SF6">
    <property type="entry name" value="HTH-TYPE TRANSCRIPTIONAL REGULATOR CYSB-RELATED"/>
    <property type="match status" value="1"/>
</dbReference>
<dbReference type="Proteomes" id="UP000318141">
    <property type="component" value="Unassembled WGS sequence"/>
</dbReference>
<evidence type="ECO:0000256" key="3">
    <source>
        <dbReference type="ARBA" id="ARBA00023125"/>
    </source>
</evidence>
<dbReference type="Gene3D" id="3.40.190.10">
    <property type="entry name" value="Periplasmic binding protein-like II"/>
    <property type="match status" value="2"/>
</dbReference>
<keyword evidence="4" id="KW-0804">Transcription</keyword>
<dbReference type="GO" id="GO:0019344">
    <property type="term" value="P:cysteine biosynthetic process"/>
    <property type="evidence" value="ECO:0007669"/>
    <property type="project" value="TreeGrafter"/>
</dbReference>
<dbReference type="InterPro" id="IPR036388">
    <property type="entry name" value="WH-like_DNA-bd_sf"/>
</dbReference>
<dbReference type="PROSITE" id="PS50931">
    <property type="entry name" value="HTH_LYSR"/>
    <property type="match status" value="1"/>
</dbReference>
<feature type="domain" description="HTH lysR-type" evidence="6">
    <location>
        <begin position="1"/>
        <end position="59"/>
    </location>
</feature>
<dbReference type="InterPro" id="IPR036390">
    <property type="entry name" value="WH_DNA-bd_sf"/>
</dbReference>
<name>A0A562BTA3_9BURK</name>
<evidence type="ECO:0000256" key="4">
    <source>
        <dbReference type="ARBA" id="ARBA00023163"/>
    </source>
</evidence>
<keyword evidence="8" id="KW-1185">Reference proteome</keyword>
<proteinExistence type="inferred from homology"/>
<gene>
    <name evidence="7" type="ORF">L602_001200000690</name>
</gene>
<evidence type="ECO:0000313" key="8">
    <source>
        <dbReference type="Proteomes" id="UP000318141"/>
    </source>
</evidence>
<dbReference type="OrthoDB" id="5297026at2"/>
<dbReference type="PRINTS" id="PR00039">
    <property type="entry name" value="HTHLYSR"/>
</dbReference>
<evidence type="ECO:0000256" key="5">
    <source>
        <dbReference type="SAM" id="MobiDB-lite"/>
    </source>
</evidence>
<evidence type="ECO:0000256" key="1">
    <source>
        <dbReference type="ARBA" id="ARBA00009437"/>
    </source>
</evidence>
<comment type="caution">
    <text evidence="7">The sequence shown here is derived from an EMBL/GenBank/DDBJ whole genome shotgun (WGS) entry which is preliminary data.</text>
</comment>
<dbReference type="Gene3D" id="1.10.10.10">
    <property type="entry name" value="Winged helix-like DNA-binding domain superfamily/Winged helix DNA-binding domain"/>
    <property type="match status" value="1"/>
</dbReference>
<protein>
    <submittedName>
        <fullName evidence="7">LysR family cys regulon transcriptional activator</fullName>
    </submittedName>
</protein>
<dbReference type="Pfam" id="PF03466">
    <property type="entry name" value="LysR_substrate"/>
    <property type="match status" value="1"/>
</dbReference>
<dbReference type="SUPFAM" id="SSF53850">
    <property type="entry name" value="Periplasmic binding protein-like II"/>
    <property type="match status" value="1"/>
</dbReference>
<dbReference type="AlphaFoldDB" id="A0A562BTA3"/>
<feature type="region of interest" description="Disordered" evidence="5">
    <location>
        <begin position="315"/>
        <end position="378"/>
    </location>
</feature>
<sequence length="378" mass="40228">MNLHQLRFVHEAVRQDYNLTRVSKAMLISQPGVSKAILDLEQELGVEIFTRHGKRLSGLTRPGQDVVRAISQILEEIGELKRVARQFATQLSGALTIAATQSLMRGTLPGVVKALTDRHPGVRLTFQQGSPAQVAEMVRKGNADVGILPDAVDTGDRLASLPFCPTEAVALLPAGHPLLGGGALTLASLARHPLLTYDTSFAMRKRLEDAFAAHGLQADIRIESADAEVIQHCVAQRMGVGIVERPACDNVAWGGRTGELHAMPLGHLFDAQSLCIVCRRGVSIAEPLYTFLELLSPGLTRAAIERVLEVPAEPVRGGGLGLASPPAPFPRTGEGRKSSPLADRLPSPARGRGAGGEGSPSSPSIPTRLPLHHEQAIA</sequence>
<evidence type="ECO:0000313" key="7">
    <source>
        <dbReference type="EMBL" id="TWG88476.1"/>
    </source>
</evidence>
<keyword evidence="3" id="KW-0238">DNA-binding</keyword>
<dbReference type="SUPFAM" id="SSF46785">
    <property type="entry name" value="Winged helix' DNA-binding domain"/>
    <property type="match status" value="1"/>
</dbReference>
<accession>A0A562BTA3</accession>
<dbReference type="GO" id="GO:0003700">
    <property type="term" value="F:DNA-binding transcription factor activity"/>
    <property type="evidence" value="ECO:0007669"/>
    <property type="project" value="InterPro"/>
</dbReference>
<dbReference type="Pfam" id="PF00126">
    <property type="entry name" value="HTH_1"/>
    <property type="match status" value="1"/>
</dbReference>
<dbReference type="InterPro" id="IPR000847">
    <property type="entry name" value="LysR_HTH_N"/>
</dbReference>
<dbReference type="InterPro" id="IPR005119">
    <property type="entry name" value="LysR_subst-bd"/>
</dbReference>
<dbReference type="PANTHER" id="PTHR30126">
    <property type="entry name" value="HTH-TYPE TRANSCRIPTIONAL REGULATOR"/>
    <property type="match status" value="1"/>
</dbReference>